<gene>
    <name evidence="7" type="ORF">Tco_0840034</name>
</gene>
<dbReference type="Pfam" id="PF13923">
    <property type="entry name" value="zf-C3HC4_2"/>
    <property type="match status" value="1"/>
</dbReference>
<accession>A0ABQ5AV20</accession>
<dbReference type="Gene3D" id="3.30.40.10">
    <property type="entry name" value="Zinc/RING finger domain, C3HC4 (zinc finger)"/>
    <property type="match status" value="1"/>
</dbReference>
<dbReference type="PROSITE" id="PS50089">
    <property type="entry name" value="ZF_RING_2"/>
    <property type="match status" value="1"/>
</dbReference>
<keyword evidence="2 4" id="KW-0863">Zinc-finger</keyword>
<protein>
    <submittedName>
        <fullName evidence="7">E3 ubiquitin-protein ligase RING1a isoform X1</fullName>
    </submittedName>
</protein>
<feature type="compositionally biased region" description="Low complexity" evidence="5">
    <location>
        <begin position="53"/>
        <end position="62"/>
    </location>
</feature>
<feature type="region of interest" description="Disordered" evidence="5">
    <location>
        <begin position="1"/>
        <end position="64"/>
    </location>
</feature>
<name>A0ABQ5AV20_9ASTR</name>
<evidence type="ECO:0000256" key="3">
    <source>
        <dbReference type="ARBA" id="ARBA00022833"/>
    </source>
</evidence>
<sequence length="881" mass="99164">MPAAHKRPNEELEQEDADVDLERNNHSENENDDVQPEEAQESGEEEEEDDGESGSSSGSSSDYSDDGDEYWFVYVKLADIRKDVQCPICLGIIRKTRKVMECLHRFCRECIDKSMRLGNNECPACRTHCASRRSLRDDPNFDALIALLFPDIDKYEAEEMAFHEEEKARNNQIQASIAQTSRRQLEALGKKRASAKATANAFLRRSQGNPRNLRGRSQKSAEPQVSDDEVDSDDNDNGGSSSSSDDEPSIEVTPKRYKRWSRGQSSAPSSSANGQCDDEAKGTRKSVGASVGLVGGPEVLSWGGAGFRSHTRSKSAKNNRFYRLINHLQKSPLIDDKLEIHLKLVSLDEHNISHMQNSNVCCKPTTSTTNICQYVALEKGLQASEIELLLVKGDRSDVNPSVTSRMPRAEQSGPIAINPWRYELQLLEGNQILLDLAKTSPQNNLLGYGYGGTGDDVPFIQAVKPSQNVDEAPIVNEESVDIDDKSGGIDVHNPVAATESNQLLDDVDSLFKEIIDVRPALVGTVDELRTKLVQTLTSNVIPKETEVGNNLSLEPELPLDVSCLQLDNVDEPHFDTTVKANLDQFIIDVMHTENMYVVIESHSYESYQIMNMSEENRVKANDRASLKTGFRVVRRKKKPEFPDESEVNGEEQEKLESPEFSGELIAPSSEDLRQYKKCNIYKVTVPCYIKTLLKKKRSGEPTQLFKFSWDPYGIVVDDRFWLALLGLEEKKRVYLELWVELLWRFRAPDADWAIAGPHFCPVILGGGMPIYHANAKKGLVPWTDVEKVYFPLNELEVHWALAKLHIRTDKIGVLKSKRLLVGEYKITYQFEEKVPHQATVYGDCGVWVCLLLYRLTHKLPLAFGDPLQVAIAYRECMLAYF</sequence>
<organism evidence="7 8">
    <name type="scientific">Tanacetum coccineum</name>
    <dbReference type="NCBI Taxonomy" id="301880"/>
    <lineage>
        <taxon>Eukaryota</taxon>
        <taxon>Viridiplantae</taxon>
        <taxon>Streptophyta</taxon>
        <taxon>Embryophyta</taxon>
        <taxon>Tracheophyta</taxon>
        <taxon>Spermatophyta</taxon>
        <taxon>Magnoliopsida</taxon>
        <taxon>eudicotyledons</taxon>
        <taxon>Gunneridae</taxon>
        <taxon>Pentapetalae</taxon>
        <taxon>asterids</taxon>
        <taxon>campanulids</taxon>
        <taxon>Asterales</taxon>
        <taxon>Asteraceae</taxon>
        <taxon>Asteroideae</taxon>
        <taxon>Anthemideae</taxon>
        <taxon>Anthemidinae</taxon>
        <taxon>Tanacetum</taxon>
    </lineage>
</organism>
<evidence type="ECO:0000313" key="7">
    <source>
        <dbReference type="EMBL" id="GJT05572.1"/>
    </source>
</evidence>
<evidence type="ECO:0000256" key="5">
    <source>
        <dbReference type="SAM" id="MobiDB-lite"/>
    </source>
</evidence>
<dbReference type="InterPro" id="IPR001841">
    <property type="entry name" value="Znf_RING"/>
</dbReference>
<reference evidence="7" key="1">
    <citation type="journal article" date="2022" name="Int. J. Mol. Sci.">
        <title>Draft Genome of Tanacetum Coccineum: Genomic Comparison of Closely Related Tanacetum-Family Plants.</title>
        <authorList>
            <person name="Yamashiro T."/>
            <person name="Shiraishi A."/>
            <person name="Nakayama K."/>
            <person name="Satake H."/>
        </authorList>
    </citation>
    <scope>NUCLEOTIDE SEQUENCE</scope>
</reference>
<evidence type="ECO:0000259" key="6">
    <source>
        <dbReference type="PROSITE" id="PS50089"/>
    </source>
</evidence>
<evidence type="ECO:0000256" key="1">
    <source>
        <dbReference type="ARBA" id="ARBA00022723"/>
    </source>
</evidence>
<dbReference type="InterPro" id="IPR017907">
    <property type="entry name" value="Znf_RING_CS"/>
</dbReference>
<dbReference type="InterPro" id="IPR013083">
    <property type="entry name" value="Znf_RING/FYVE/PHD"/>
</dbReference>
<dbReference type="PROSITE" id="PS00518">
    <property type="entry name" value="ZF_RING_1"/>
    <property type="match status" value="1"/>
</dbReference>
<dbReference type="InterPro" id="IPR038765">
    <property type="entry name" value="Papain-like_cys_pep_sf"/>
</dbReference>
<dbReference type="SMART" id="SM00184">
    <property type="entry name" value="RING"/>
    <property type="match status" value="1"/>
</dbReference>
<feature type="compositionally biased region" description="Acidic residues" evidence="5">
    <location>
        <begin position="225"/>
        <end position="236"/>
    </location>
</feature>
<feature type="domain" description="RING-type" evidence="6">
    <location>
        <begin position="86"/>
        <end position="126"/>
    </location>
</feature>
<proteinExistence type="predicted"/>
<feature type="compositionally biased region" description="Basic and acidic residues" evidence="5">
    <location>
        <begin position="20"/>
        <end position="29"/>
    </location>
</feature>
<keyword evidence="8" id="KW-1185">Reference proteome</keyword>
<dbReference type="SUPFAM" id="SSF54001">
    <property type="entry name" value="Cysteine proteinases"/>
    <property type="match status" value="1"/>
</dbReference>
<dbReference type="Proteomes" id="UP001151760">
    <property type="component" value="Unassembled WGS sequence"/>
</dbReference>
<evidence type="ECO:0000256" key="4">
    <source>
        <dbReference type="PROSITE-ProRule" id="PRU00175"/>
    </source>
</evidence>
<dbReference type="PANTHER" id="PTHR46537:SF6">
    <property type="entry name" value="RING 1A-RELATED"/>
    <property type="match status" value="1"/>
</dbReference>
<keyword evidence="1" id="KW-0479">Metal-binding</keyword>
<keyword evidence="3" id="KW-0862">Zinc</keyword>
<reference evidence="7" key="2">
    <citation type="submission" date="2022-01" db="EMBL/GenBank/DDBJ databases">
        <authorList>
            <person name="Yamashiro T."/>
            <person name="Shiraishi A."/>
            <person name="Satake H."/>
            <person name="Nakayama K."/>
        </authorList>
    </citation>
    <scope>NUCLEOTIDE SEQUENCE</scope>
</reference>
<feature type="region of interest" description="Disordered" evidence="5">
    <location>
        <begin position="196"/>
        <end position="283"/>
    </location>
</feature>
<dbReference type="SUPFAM" id="SSF57850">
    <property type="entry name" value="RING/U-box"/>
    <property type="match status" value="1"/>
</dbReference>
<dbReference type="EMBL" id="BQNB010012598">
    <property type="protein sequence ID" value="GJT05572.1"/>
    <property type="molecule type" value="Genomic_DNA"/>
</dbReference>
<evidence type="ECO:0000256" key="2">
    <source>
        <dbReference type="ARBA" id="ARBA00022771"/>
    </source>
</evidence>
<dbReference type="Gene3D" id="3.40.395.10">
    <property type="entry name" value="Adenoviral Proteinase, Chain A"/>
    <property type="match status" value="1"/>
</dbReference>
<dbReference type="CDD" id="cd16531">
    <property type="entry name" value="RING-HC_RING1-like"/>
    <property type="match status" value="1"/>
</dbReference>
<dbReference type="PANTHER" id="PTHR46537">
    <property type="entry name" value="OS11G0578200 PROTEIN"/>
    <property type="match status" value="1"/>
</dbReference>
<evidence type="ECO:0000313" key="8">
    <source>
        <dbReference type="Proteomes" id="UP001151760"/>
    </source>
</evidence>
<feature type="compositionally biased region" description="Acidic residues" evidence="5">
    <location>
        <begin position="30"/>
        <end position="52"/>
    </location>
</feature>
<comment type="caution">
    <text evidence="7">The sequence shown here is derived from an EMBL/GenBank/DDBJ whole genome shotgun (WGS) entry which is preliminary data.</text>
</comment>
<dbReference type="InterPro" id="IPR044592">
    <property type="entry name" value="RING1A/B"/>
</dbReference>